<evidence type="ECO:0000259" key="1">
    <source>
        <dbReference type="Pfam" id="PF13460"/>
    </source>
</evidence>
<organism evidence="2 3">
    <name type="scientific">Ajellomyces capsulatus</name>
    <name type="common">Darling's disease fungus</name>
    <name type="synonym">Histoplasma capsulatum</name>
    <dbReference type="NCBI Taxonomy" id="5037"/>
    <lineage>
        <taxon>Eukaryota</taxon>
        <taxon>Fungi</taxon>
        <taxon>Dikarya</taxon>
        <taxon>Ascomycota</taxon>
        <taxon>Pezizomycotina</taxon>
        <taxon>Eurotiomycetes</taxon>
        <taxon>Eurotiomycetidae</taxon>
        <taxon>Onygenales</taxon>
        <taxon>Ajellomycetaceae</taxon>
        <taxon>Histoplasma</taxon>
    </lineage>
</organism>
<dbReference type="SUPFAM" id="SSF51735">
    <property type="entry name" value="NAD(P)-binding Rossmann-fold domains"/>
    <property type="match status" value="1"/>
</dbReference>
<gene>
    <name evidence="2" type="ORF">I7I52_05149</name>
</gene>
<dbReference type="Gene3D" id="3.40.50.720">
    <property type="entry name" value="NAD(P)-binding Rossmann-like Domain"/>
    <property type="match status" value="1"/>
</dbReference>
<feature type="domain" description="NAD(P)-binding" evidence="1">
    <location>
        <begin position="7"/>
        <end position="139"/>
    </location>
</feature>
<proteinExistence type="predicted"/>
<reference evidence="2 3" key="1">
    <citation type="submission" date="2021-01" db="EMBL/GenBank/DDBJ databases">
        <title>Chromosome-level genome assembly of a human fungal pathogen reveals clustering of transcriptionally co-regulated genes.</title>
        <authorList>
            <person name="Voorhies M."/>
            <person name="Cohen S."/>
            <person name="Shea T.P."/>
            <person name="Petrus S."/>
            <person name="Munoz J.F."/>
            <person name="Poplawski S."/>
            <person name="Goldman W.E."/>
            <person name="Michael T."/>
            <person name="Cuomo C.A."/>
            <person name="Sil A."/>
            <person name="Beyhan S."/>
        </authorList>
    </citation>
    <scope>NUCLEOTIDE SEQUENCE [LARGE SCALE GENOMIC DNA]</scope>
    <source>
        <strain evidence="2 3">G184AR</strain>
    </source>
</reference>
<name>A0A8H8CXU4_AJECA</name>
<dbReference type="Proteomes" id="UP000670092">
    <property type="component" value="Unassembled WGS sequence"/>
</dbReference>
<dbReference type="InterPro" id="IPR016040">
    <property type="entry name" value="NAD(P)-bd_dom"/>
</dbReference>
<dbReference type="VEuPathDB" id="FungiDB:I7I52_05149"/>
<protein>
    <submittedName>
        <fullName evidence="2">Nucleoside-diphosphate-sugar epimerase</fullName>
    </submittedName>
</protein>
<comment type="caution">
    <text evidence="2">The sequence shown here is derived from an EMBL/GenBank/DDBJ whole genome shotgun (WGS) entry which is preliminary data.</text>
</comment>
<dbReference type="AlphaFoldDB" id="A0A8H8CXU4"/>
<dbReference type="InterPro" id="IPR036291">
    <property type="entry name" value="NAD(P)-bd_dom_sf"/>
</dbReference>
<accession>A0A8H8CXU4</accession>
<dbReference type="PANTHER" id="PTHR14097:SF8">
    <property type="entry name" value="NAD(P)-BINDING DOMAIN-CONTAINING PROTEIN"/>
    <property type="match status" value="1"/>
</dbReference>
<evidence type="ECO:0000313" key="2">
    <source>
        <dbReference type="EMBL" id="KAG5293734.1"/>
    </source>
</evidence>
<dbReference type="OrthoDB" id="3535423at2759"/>
<evidence type="ECO:0000313" key="3">
    <source>
        <dbReference type="Proteomes" id="UP000670092"/>
    </source>
</evidence>
<sequence>MKLILTGATGYVGTEVIRLALRNKAISSVVALARLPVQVPEHVGPDADESKLQSVILDDWTAPYPESVKEKLKGADACIWCLAVTPTKSQKMDFADVTRICSDFTINGLHNIASVANNPFRFIYTSGVTVERDQTKTLWFLSDYRLMRGRIENAILDFAKQHEPAVQATVTKPAGVEGPGRPRTLAATSILKQFGHTPWVHLSELAAAMIDQCLNGITKDPLWAEDLEEIGARVLRKEDYAGYEPEAL</sequence>
<dbReference type="PANTHER" id="PTHR14097">
    <property type="entry name" value="OXIDOREDUCTASE HTATIP2"/>
    <property type="match status" value="1"/>
</dbReference>
<dbReference type="Pfam" id="PF13460">
    <property type="entry name" value="NAD_binding_10"/>
    <property type="match status" value="1"/>
</dbReference>
<dbReference type="EMBL" id="JAEVHI010000004">
    <property type="protein sequence ID" value="KAG5293734.1"/>
    <property type="molecule type" value="Genomic_DNA"/>
</dbReference>